<dbReference type="PANTHER" id="PTHR18964:SF110">
    <property type="entry name" value="TRANSCRIPTIONAL REGULATOR, XYLR-RELATED"/>
    <property type="match status" value="1"/>
</dbReference>
<dbReference type="EMBL" id="JBCHKQ010000002">
    <property type="protein sequence ID" value="MEM5948088.1"/>
    <property type="molecule type" value="Genomic_DNA"/>
</dbReference>
<organism evidence="2 3">
    <name type="scientific">Rarispira pelagica</name>
    <dbReference type="NCBI Taxonomy" id="3141764"/>
    <lineage>
        <taxon>Bacteria</taxon>
        <taxon>Pseudomonadati</taxon>
        <taxon>Spirochaetota</taxon>
        <taxon>Spirochaetia</taxon>
        <taxon>Winmispirales</taxon>
        <taxon>Winmispiraceae</taxon>
        <taxon>Rarispira</taxon>
    </lineage>
</organism>
<dbReference type="Gene3D" id="1.10.10.10">
    <property type="entry name" value="Winged helix-like DNA-binding domain superfamily/Winged helix DNA-binding domain"/>
    <property type="match status" value="1"/>
</dbReference>
<dbReference type="SUPFAM" id="SSF46785">
    <property type="entry name" value="Winged helix' DNA-binding domain"/>
    <property type="match status" value="1"/>
</dbReference>
<evidence type="ECO:0000313" key="2">
    <source>
        <dbReference type="EMBL" id="MEM5948088.1"/>
    </source>
</evidence>
<comment type="similarity">
    <text evidence="1">Belongs to the ROK (NagC/XylR) family.</text>
</comment>
<dbReference type="InterPro" id="IPR036388">
    <property type="entry name" value="WH-like_DNA-bd_sf"/>
</dbReference>
<dbReference type="PANTHER" id="PTHR18964">
    <property type="entry name" value="ROK (REPRESSOR, ORF, KINASE) FAMILY"/>
    <property type="match status" value="1"/>
</dbReference>
<protein>
    <submittedName>
        <fullName evidence="2">ROK family transcriptional regulator</fullName>
    </submittedName>
</protein>
<dbReference type="Gene3D" id="3.30.420.40">
    <property type="match status" value="2"/>
</dbReference>
<dbReference type="InterPro" id="IPR049874">
    <property type="entry name" value="ROK_cs"/>
</dbReference>
<dbReference type="InterPro" id="IPR036390">
    <property type="entry name" value="WH_DNA-bd_sf"/>
</dbReference>
<proteinExistence type="inferred from homology"/>
<sequence>MIVRSIKLHNKNKILKVLAKKGSLTKQDIALETGMSLPTVATNVDELVKEGYAKEAGMGESRGGRRPVVVEFVPDARFSVGIEVRPGKLIVVLTDLYASIRDRAVSTFPVTADGVGIKASIESAVRGILDKNSIPYEKVMGLGISLPGVCESSSLLLEFAPNLGISNLSFEDFKKHFHFPIYIENEAKAAALAEFILSEDASASDSVLYISVTEGIGSGLILSGNVYRGASNRAGEIGHITIMPDGRQCGCGKKGCWERYASVSALIDDYCFEKRSDDVSIASFSSDLERGDRVAVSVWKEYVSHLAMGIHSAVLMVDPAFVFVGGEIAVMGDRLISDLNDVLMNDSSLCEDRQVRIELARLGNDASALGAALMALSSFPLYS</sequence>
<name>A0ABU9UBQ4_9SPIR</name>
<dbReference type="Pfam" id="PF13412">
    <property type="entry name" value="HTH_24"/>
    <property type="match status" value="1"/>
</dbReference>
<evidence type="ECO:0000313" key="3">
    <source>
        <dbReference type="Proteomes" id="UP001466331"/>
    </source>
</evidence>
<dbReference type="RefSeq" id="WP_420069534.1">
    <property type="nucleotide sequence ID" value="NZ_JBCHKQ010000002.1"/>
</dbReference>
<reference evidence="2 3" key="1">
    <citation type="submission" date="2024-03" db="EMBL/GenBank/DDBJ databases">
        <title>Ignisphaera cupida sp. nov., a hyperthermophilic hydrolytic archaeon from a hot spring of Kamchatka, and proposal of Ignisphaeraceae fam. nov.</title>
        <authorList>
            <person name="Podosokorskaya O.A."/>
            <person name="Elcheninov A.G."/>
            <person name="Maltseva A.I."/>
            <person name="Zayulina K.S."/>
            <person name="Novikov A."/>
            <person name="Merkel A.Y."/>
        </authorList>
    </citation>
    <scope>NUCLEOTIDE SEQUENCE [LARGE SCALE GENOMIC DNA]</scope>
    <source>
        <strain evidence="2 3">38H-sp</strain>
    </source>
</reference>
<accession>A0ABU9UBQ4</accession>
<keyword evidence="3" id="KW-1185">Reference proteome</keyword>
<comment type="caution">
    <text evidence="2">The sequence shown here is derived from an EMBL/GenBank/DDBJ whole genome shotgun (WGS) entry which is preliminary data.</text>
</comment>
<evidence type="ECO:0000256" key="1">
    <source>
        <dbReference type="ARBA" id="ARBA00006479"/>
    </source>
</evidence>
<dbReference type="InterPro" id="IPR000600">
    <property type="entry name" value="ROK"/>
</dbReference>
<dbReference type="Proteomes" id="UP001466331">
    <property type="component" value="Unassembled WGS sequence"/>
</dbReference>
<dbReference type="Pfam" id="PF00480">
    <property type="entry name" value="ROK"/>
    <property type="match status" value="1"/>
</dbReference>
<dbReference type="SUPFAM" id="SSF53067">
    <property type="entry name" value="Actin-like ATPase domain"/>
    <property type="match status" value="1"/>
</dbReference>
<dbReference type="InterPro" id="IPR043129">
    <property type="entry name" value="ATPase_NBD"/>
</dbReference>
<gene>
    <name evidence="2" type="ORF">WKV44_06000</name>
</gene>
<dbReference type="PROSITE" id="PS01125">
    <property type="entry name" value="ROK"/>
    <property type="match status" value="1"/>
</dbReference>